<comment type="subcellular location">
    <subcellularLocation>
        <location evidence="9">Cytoplasm</location>
    </subcellularLocation>
</comment>
<protein>
    <recommendedName>
        <fullName evidence="9">Ribokinase</fullName>
        <shortName evidence="9">RK</shortName>
        <ecNumber evidence="9">2.7.1.15</ecNumber>
    </recommendedName>
</protein>
<comment type="cofactor">
    <cofactor evidence="9">
        <name>Mg(2+)</name>
        <dbReference type="ChEBI" id="CHEBI:18420"/>
    </cofactor>
    <text evidence="9">Requires a divalent cation, most likely magnesium in vivo, as an electrophilic catalyst to aid phosphoryl group transfer. It is the chelate of the metal and the nucleotide that is the actual substrate.</text>
</comment>
<name>A0A317PHF7_9HYPH</name>
<evidence type="ECO:0000259" key="10">
    <source>
        <dbReference type="Pfam" id="PF00294"/>
    </source>
</evidence>
<gene>
    <name evidence="9" type="primary">rbsK</name>
    <name evidence="11" type="ORF">DFR52_103271</name>
</gene>
<dbReference type="GO" id="GO:0046872">
    <property type="term" value="F:metal ion binding"/>
    <property type="evidence" value="ECO:0007669"/>
    <property type="project" value="UniProtKB-KW"/>
</dbReference>
<keyword evidence="12" id="KW-1185">Reference proteome</keyword>
<feature type="binding site" evidence="9">
    <location>
        <position position="288"/>
    </location>
    <ligand>
        <name>K(+)</name>
        <dbReference type="ChEBI" id="CHEBI:29103"/>
    </ligand>
</feature>
<feature type="binding site" evidence="9">
    <location>
        <begin position="217"/>
        <end position="222"/>
    </location>
    <ligand>
        <name>ATP</name>
        <dbReference type="ChEBI" id="CHEBI:30616"/>
    </ligand>
</feature>
<dbReference type="GO" id="GO:0005524">
    <property type="term" value="F:ATP binding"/>
    <property type="evidence" value="ECO:0007669"/>
    <property type="project" value="UniProtKB-UniRule"/>
</dbReference>
<dbReference type="OrthoDB" id="9775849at2"/>
<evidence type="ECO:0000256" key="7">
    <source>
        <dbReference type="ARBA" id="ARBA00022958"/>
    </source>
</evidence>
<feature type="domain" description="Carbohydrate kinase PfkB" evidence="10">
    <location>
        <begin position="2"/>
        <end position="290"/>
    </location>
</feature>
<feature type="binding site" evidence="9">
    <location>
        <begin position="9"/>
        <end position="11"/>
    </location>
    <ligand>
        <name>substrate</name>
    </ligand>
</feature>
<evidence type="ECO:0000313" key="11">
    <source>
        <dbReference type="EMBL" id="PWW00069.1"/>
    </source>
</evidence>
<accession>A0A317PHF7</accession>
<organism evidence="11 12">
    <name type="scientific">Hoeflea marina</name>
    <dbReference type="NCBI Taxonomy" id="274592"/>
    <lineage>
        <taxon>Bacteria</taxon>
        <taxon>Pseudomonadati</taxon>
        <taxon>Pseudomonadota</taxon>
        <taxon>Alphaproteobacteria</taxon>
        <taxon>Hyphomicrobiales</taxon>
        <taxon>Rhizobiaceae</taxon>
        <taxon>Hoeflea</taxon>
    </lineage>
</organism>
<keyword evidence="4 9" id="KW-0418">Kinase</keyword>
<keyword evidence="3 9" id="KW-0547">Nucleotide-binding</keyword>
<dbReference type="AlphaFoldDB" id="A0A317PHF7"/>
<keyword evidence="8 9" id="KW-0119">Carbohydrate metabolism</keyword>
<dbReference type="GO" id="GO:0019303">
    <property type="term" value="P:D-ribose catabolic process"/>
    <property type="evidence" value="ECO:0007669"/>
    <property type="project" value="UniProtKB-UniRule"/>
</dbReference>
<dbReference type="InterPro" id="IPR011611">
    <property type="entry name" value="PfkB_dom"/>
</dbReference>
<dbReference type="Proteomes" id="UP000246352">
    <property type="component" value="Unassembled WGS sequence"/>
</dbReference>
<keyword evidence="6 9" id="KW-0460">Magnesium</keyword>
<comment type="pathway">
    <text evidence="9">Carbohydrate metabolism; D-ribose degradation; D-ribose 5-phosphate from beta-D-ribopyranose: step 2/2.</text>
</comment>
<dbReference type="GO" id="GO:0005829">
    <property type="term" value="C:cytosol"/>
    <property type="evidence" value="ECO:0007669"/>
    <property type="project" value="TreeGrafter"/>
</dbReference>
<evidence type="ECO:0000256" key="4">
    <source>
        <dbReference type="ARBA" id="ARBA00022777"/>
    </source>
</evidence>
<dbReference type="EMBL" id="QGTR01000003">
    <property type="protein sequence ID" value="PWW00069.1"/>
    <property type="molecule type" value="Genomic_DNA"/>
</dbReference>
<dbReference type="HAMAP" id="MF_01987">
    <property type="entry name" value="Ribokinase"/>
    <property type="match status" value="1"/>
</dbReference>
<feature type="binding site" evidence="9">
    <location>
        <position position="245"/>
    </location>
    <ligand>
        <name>K(+)</name>
        <dbReference type="ChEBI" id="CHEBI:29103"/>
    </ligand>
</feature>
<dbReference type="InterPro" id="IPR029056">
    <property type="entry name" value="Ribokinase-like"/>
</dbReference>
<comment type="subunit">
    <text evidence="9">Homodimer.</text>
</comment>
<feature type="binding site" evidence="9">
    <location>
        <begin position="248"/>
        <end position="249"/>
    </location>
    <ligand>
        <name>ATP</name>
        <dbReference type="ChEBI" id="CHEBI:30616"/>
    </ligand>
</feature>
<dbReference type="UniPathway" id="UPA00916">
    <property type="reaction ID" value="UER00889"/>
</dbReference>
<feature type="binding site" evidence="9">
    <location>
        <position position="249"/>
    </location>
    <ligand>
        <name>substrate</name>
    </ligand>
</feature>
<dbReference type="SUPFAM" id="SSF53613">
    <property type="entry name" value="Ribokinase-like"/>
    <property type="match status" value="1"/>
</dbReference>
<dbReference type="Gene3D" id="3.40.1190.20">
    <property type="match status" value="1"/>
</dbReference>
<evidence type="ECO:0000256" key="2">
    <source>
        <dbReference type="ARBA" id="ARBA00022723"/>
    </source>
</evidence>
<comment type="caution">
    <text evidence="11">The sequence shown here is derived from an EMBL/GenBank/DDBJ whole genome shotgun (WGS) entry which is preliminary data.</text>
</comment>
<evidence type="ECO:0000256" key="9">
    <source>
        <dbReference type="HAMAP-Rule" id="MF_01987"/>
    </source>
</evidence>
<comment type="similarity">
    <text evidence="9">Belongs to the carbohydrate kinase PfkB family. Ribokinase subfamily.</text>
</comment>
<dbReference type="EC" id="2.7.1.15" evidence="9"/>
<sequence length="303" mass="29788">MIITIGSLNIDLIAATPRLPRPGETVPGTDFSTAAGGKGANQALAARRAGATVRMAGAVGNDQFAAPALELLSGAGVDLVHVAHRPVPTGTALILVGGDGENMITVIPGANGTVTPDMARAALSGAGTGDTLLLQMEIPAAAIEAALAAARAQGVRSILNIAPLTGEVTGLSALADIVVANETEFEMLSGKPAGSPAEIRACLEALHGARGQTLVVTLGADGVLAAHDGGIIAVAAIPISPVDTVGAGDTFCGYLAQGLDAGLDFASALGRASVAGALACLRHGAQPSIPLSAEVDRRLATAG</sequence>
<feature type="binding site" evidence="9">
    <location>
        <position position="181"/>
    </location>
    <ligand>
        <name>ATP</name>
        <dbReference type="ChEBI" id="CHEBI:30616"/>
    </ligand>
</feature>
<dbReference type="GO" id="GO:0004747">
    <property type="term" value="F:ribokinase activity"/>
    <property type="evidence" value="ECO:0007669"/>
    <property type="project" value="UniProtKB-UniRule"/>
</dbReference>
<comment type="caution">
    <text evidence="9">Lacks conserved residue(s) required for the propagation of feature annotation.</text>
</comment>
<evidence type="ECO:0000256" key="1">
    <source>
        <dbReference type="ARBA" id="ARBA00022679"/>
    </source>
</evidence>
<comment type="function">
    <text evidence="9">Catalyzes the phosphorylation of ribose at O-5 in a reaction requiring ATP and magnesium. The resulting D-ribose-5-phosphate can then be used either for sythesis of nucleotides, histidine, and tryptophan, or as a component of the pentose phosphate pathway.</text>
</comment>
<evidence type="ECO:0000256" key="8">
    <source>
        <dbReference type="ARBA" id="ARBA00023277"/>
    </source>
</evidence>
<comment type="catalytic activity">
    <reaction evidence="9">
        <text>D-ribose + ATP = D-ribose 5-phosphate + ADP + H(+)</text>
        <dbReference type="Rhea" id="RHEA:13697"/>
        <dbReference type="ChEBI" id="CHEBI:15378"/>
        <dbReference type="ChEBI" id="CHEBI:30616"/>
        <dbReference type="ChEBI" id="CHEBI:47013"/>
        <dbReference type="ChEBI" id="CHEBI:78346"/>
        <dbReference type="ChEBI" id="CHEBI:456216"/>
        <dbReference type="EC" id="2.7.1.15"/>
    </reaction>
</comment>
<proteinExistence type="inferred from homology"/>
<keyword evidence="2 9" id="KW-0479">Metal-binding</keyword>
<feature type="binding site" evidence="9">
    <location>
        <begin position="37"/>
        <end position="41"/>
    </location>
    <ligand>
        <name>substrate</name>
    </ligand>
</feature>
<keyword evidence="5 9" id="KW-0067">ATP-binding</keyword>
<evidence type="ECO:0000256" key="3">
    <source>
        <dbReference type="ARBA" id="ARBA00022741"/>
    </source>
</evidence>
<dbReference type="InterPro" id="IPR002139">
    <property type="entry name" value="Ribo/fructo_kinase"/>
</dbReference>
<comment type="activity regulation">
    <text evidence="9">Activated by a monovalent cation that binds near, but not in, the active site. The most likely occupant of the site in vivo is potassium. Ion binding induces a conformational change that may alter substrate affinity.</text>
</comment>
<keyword evidence="1 9" id="KW-0808">Transferase</keyword>
<evidence type="ECO:0000256" key="5">
    <source>
        <dbReference type="ARBA" id="ARBA00022840"/>
    </source>
</evidence>
<dbReference type="CDD" id="cd01174">
    <property type="entry name" value="ribokinase"/>
    <property type="match status" value="1"/>
</dbReference>
<feature type="binding site" evidence="9">
    <location>
        <position position="279"/>
    </location>
    <ligand>
        <name>K(+)</name>
        <dbReference type="ChEBI" id="CHEBI:29103"/>
    </ligand>
</feature>
<dbReference type="InterPro" id="IPR011877">
    <property type="entry name" value="Ribokinase"/>
</dbReference>
<dbReference type="PANTHER" id="PTHR10584">
    <property type="entry name" value="SUGAR KINASE"/>
    <property type="match status" value="1"/>
</dbReference>
<feature type="binding site" evidence="9">
    <location>
        <position position="243"/>
    </location>
    <ligand>
        <name>K(+)</name>
        <dbReference type="ChEBI" id="CHEBI:29103"/>
    </ligand>
</feature>
<feature type="active site" description="Proton acceptor" evidence="9">
    <location>
        <position position="249"/>
    </location>
</feature>
<dbReference type="PANTHER" id="PTHR10584:SF166">
    <property type="entry name" value="RIBOKINASE"/>
    <property type="match status" value="1"/>
</dbReference>
<feature type="binding site" evidence="9">
    <location>
        <position position="282"/>
    </location>
    <ligand>
        <name>K(+)</name>
        <dbReference type="ChEBI" id="CHEBI:29103"/>
    </ligand>
</feature>
<keyword evidence="7 9" id="KW-0630">Potassium</keyword>
<evidence type="ECO:0000256" key="6">
    <source>
        <dbReference type="ARBA" id="ARBA00022842"/>
    </source>
</evidence>
<dbReference type="PRINTS" id="PR00990">
    <property type="entry name" value="RIBOKINASE"/>
</dbReference>
<feature type="binding site" evidence="9">
    <location>
        <position position="137"/>
    </location>
    <ligand>
        <name>substrate</name>
    </ligand>
</feature>
<evidence type="ECO:0000313" key="12">
    <source>
        <dbReference type="Proteomes" id="UP000246352"/>
    </source>
</evidence>
<keyword evidence="9" id="KW-0963">Cytoplasm</keyword>
<dbReference type="RefSeq" id="WP_110032326.1">
    <property type="nucleotide sequence ID" value="NZ_QGTR01000003.1"/>
</dbReference>
<reference evidence="11 12" key="1">
    <citation type="submission" date="2018-05" db="EMBL/GenBank/DDBJ databases">
        <title>Genomic Encyclopedia of Type Strains, Phase IV (KMG-IV): sequencing the most valuable type-strain genomes for metagenomic binning, comparative biology and taxonomic classification.</title>
        <authorList>
            <person name="Goeker M."/>
        </authorList>
    </citation>
    <scope>NUCLEOTIDE SEQUENCE [LARGE SCALE GENOMIC DNA]</scope>
    <source>
        <strain evidence="11 12">DSM 16791</strain>
    </source>
</reference>
<dbReference type="Pfam" id="PF00294">
    <property type="entry name" value="PfkB"/>
    <property type="match status" value="1"/>
</dbReference>
<feature type="binding site" evidence="9">
    <location>
        <position position="284"/>
    </location>
    <ligand>
        <name>K(+)</name>
        <dbReference type="ChEBI" id="CHEBI:29103"/>
    </ligand>
</feature>